<dbReference type="RefSeq" id="WP_221331015.1">
    <property type="nucleotide sequence ID" value="NZ_JACHGT010000008.1"/>
</dbReference>
<evidence type="ECO:0000313" key="1">
    <source>
        <dbReference type="EMBL" id="MBB6035976.1"/>
    </source>
</evidence>
<dbReference type="Proteomes" id="UP000548476">
    <property type="component" value="Unassembled WGS sequence"/>
</dbReference>
<name>A0A841FIE5_9ACTN</name>
<gene>
    <name evidence="1" type="ORF">HNR73_003844</name>
</gene>
<sequence>MVVWAMDPATYLQDLMSARLAAAERELTLAGEVPARVLGFAHPETEARLTEPADDVKDADPDALRVVLEWRGIDCLVWVRTGHELRSNGERGDVIVVASAVWRRHRLCTHRMLMPNLEPGRLVQVDATGLRIDVAWLEDLAPGG</sequence>
<dbReference type="EMBL" id="JACHGT010000008">
    <property type="protein sequence ID" value="MBB6035976.1"/>
    <property type="molecule type" value="Genomic_DNA"/>
</dbReference>
<evidence type="ECO:0000313" key="2">
    <source>
        <dbReference type="Proteomes" id="UP000548476"/>
    </source>
</evidence>
<proteinExistence type="predicted"/>
<keyword evidence="2" id="KW-1185">Reference proteome</keyword>
<organism evidence="1 2">
    <name type="scientific">Phytomonospora endophytica</name>
    <dbReference type="NCBI Taxonomy" id="714109"/>
    <lineage>
        <taxon>Bacteria</taxon>
        <taxon>Bacillati</taxon>
        <taxon>Actinomycetota</taxon>
        <taxon>Actinomycetes</taxon>
        <taxon>Micromonosporales</taxon>
        <taxon>Micromonosporaceae</taxon>
        <taxon>Phytomonospora</taxon>
    </lineage>
</organism>
<protein>
    <submittedName>
        <fullName evidence="1">Uncharacterized protein</fullName>
    </submittedName>
</protein>
<reference evidence="1 2" key="1">
    <citation type="submission" date="2020-08" db="EMBL/GenBank/DDBJ databases">
        <title>Genomic Encyclopedia of Type Strains, Phase IV (KMG-IV): sequencing the most valuable type-strain genomes for metagenomic binning, comparative biology and taxonomic classification.</title>
        <authorList>
            <person name="Goeker M."/>
        </authorList>
    </citation>
    <scope>NUCLEOTIDE SEQUENCE [LARGE SCALE GENOMIC DNA]</scope>
    <source>
        <strain evidence="1 2">YIM 65646</strain>
    </source>
</reference>
<comment type="caution">
    <text evidence="1">The sequence shown here is derived from an EMBL/GenBank/DDBJ whole genome shotgun (WGS) entry which is preliminary data.</text>
</comment>
<accession>A0A841FIE5</accession>
<dbReference type="AlphaFoldDB" id="A0A841FIE5"/>